<evidence type="ECO:0000313" key="6">
    <source>
        <dbReference type="Proteomes" id="UP000294508"/>
    </source>
</evidence>
<dbReference type="InterPro" id="IPR023753">
    <property type="entry name" value="FAD/NAD-binding_dom"/>
</dbReference>
<dbReference type="InterPro" id="IPR050097">
    <property type="entry name" value="Ferredoxin-NADP_redctase_2"/>
</dbReference>
<dbReference type="PROSITE" id="PS50042">
    <property type="entry name" value="CNMP_BINDING_3"/>
    <property type="match status" value="1"/>
</dbReference>
<dbReference type="Gene3D" id="2.60.120.10">
    <property type="entry name" value="Jelly Rolls"/>
    <property type="match status" value="1"/>
</dbReference>
<evidence type="ECO:0000313" key="5">
    <source>
        <dbReference type="EMBL" id="TCO20291.1"/>
    </source>
</evidence>
<dbReference type="InterPro" id="IPR018490">
    <property type="entry name" value="cNMP-bd_dom_sf"/>
</dbReference>
<evidence type="ECO:0000259" key="4">
    <source>
        <dbReference type="PROSITE" id="PS50042"/>
    </source>
</evidence>
<dbReference type="PANTHER" id="PTHR48105">
    <property type="entry name" value="THIOREDOXIN REDUCTASE 1-RELATED-RELATED"/>
    <property type="match status" value="1"/>
</dbReference>
<evidence type="ECO:0000256" key="1">
    <source>
        <dbReference type="ARBA" id="ARBA00022630"/>
    </source>
</evidence>
<dbReference type="InterPro" id="IPR036188">
    <property type="entry name" value="FAD/NAD-bd_sf"/>
</dbReference>
<dbReference type="InterPro" id="IPR014710">
    <property type="entry name" value="RmlC-like_jellyroll"/>
</dbReference>
<feature type="domain" description="Cyclic nucleotide-binding" evidence="4">
    <location>
        <begin position="10"/>
        <end position="129"/>
    </location>
</feature>
<dbReference type="SUPFAM" id="SSF51905">
    <property type="entry name" value="FAD/NAD(P)-binding domain"/>
    <property type="match status" value="1"/>
</dbReference>
<dbReference type="EMBL" id="SLWN01000012">
    <property type="protein sequence ID" value="TCO20291.1"/>
    <property type="molecule type" value="Genomic_DNA"/>
</dbReference>
<dbReference type="InterPro" id="IPR000595">
    <property type="entry name" value="cNMP-bd_dom"/>
</dbReference>
<comment type="catalytic activity">
    <reaction evidence="3">
        <text>[thioredoxin]-dithiol + NADP(+) = [thioredoxin]-disulfide + NADPH + H(+)</text>
        <dbReference type="Rhea" id="RHEA:20345"/>
        <dbReference type="Rhea" id="RHEA-COMP:10698"/>
        <dbReference type="Rhea" id="RHEA-COMP:10700"/>
        <dbReference type="ChEBI" id="CHEBI:15378"/>
        <dbReference type="ChEBI" id="CHEBI:29950"/>
        <dbReference type="ChEBI" id="CHEBI:50058"/>
        <dbReference type="ChEBI" id="CHEBI:57783"/>
        <dbReference type="ChEBI" id="CHEBI:58349"/>
        <dbReference type="EC" id="1.8.1.9"/>
    </reaction>
</comment>
<dbReference type="Gene3D" id="3.50.50.60">
    <property type="entry name" value="FAD/NAD(P)-binding domain"/>
    <property type="match status" value="2"/>
</dbReference>
<keyword evidence="6" id="KW-1185">Reference proteome</keyword>
<dbReference type="Pfam" id="PF07992">
    <property type="entry name" value="Pyr_redox_2"/>
    <property type="match status" value="1"/>
</dbReference>
<dbReference type="SUPFAM" id="SSF51206">
    <property type="entry name" value="cAMP-binding domain-like"/>
    <property type="match status" value="1"/>
</dbReference>
<keyword evidence="1" id="KW-0285">Flavoprotein</keyword>
<proteinExistence type="predicted"/>
<dbReference type="GO" id="GO:0004791">
    <property type="term" value="F:thioredoxin-disulfide reductase (NADPH) activity"/>
    <property type="evidence" value="ECO:0007669"/>
    <property type="project" value="UniProtKB-EC"/>
</dbReference>
<dbReference type="Gene3D" id="3.40.30.10">
    <property type="entry name" value="Glutaredoxin"/>
    <property type="match status" value="1"/>
</dbReference>
<dbReference type="AlphaFoldDB" id="A0A4R2H3V0"/>
<dbReference type="CDD" id="cd00038">
    <property type="entry name" value="CAP_ED"/>
    <property type="match status" value="1"/>
</dbReference>
<keyword evidence="2" id="KW-0560">Oxidoreductase</keyword>
<organism evidence="5 6">
    <name type="scientific">Kribbella steppae</name>
    <dbReference type="NCBI Taxonomy" id="2512223"/>
    <lineage>
        <taxon>Bacteria</taxon>
        <taxon>Bacillati</taxon>
        <taxon>Actinomycetota</taxon>
        <taxon>Actinomycetes</taxon>
        <taxon>Propionibacteriales</taxon>
        <taxon>Kribbellaceae</taxon>
        <taxon>Kribbella</taxon>
    </lineage>
</organism>
<sequence length="538" mass="58061">MKETPDLYGAYPRLDEYQLAELTPLGERRTTSAGEVLQQAGEPPDEFIVVLDGTVAIVQDLGQPERVIAVHGPRRFLGEIGMLTGQPMFLTAVAQEPGEVLAVPLDRLRDLVPQDPRLADLILRAFLIRRSLQLTLGAGFAIIGSRFSADTRRLREFAARNRLPHQWVDLETDAEAERLLRELGIKRDETPVVIWRGEVLRNPDNERLAAAVGLRRTTPVQSVCDLIVVGAGPAGLAAAVYGASEGLATVVLDAVATGGQAGTASRIENYLGFPAGISGAELADRAEIQARRFGAEITVPATAIALEERDGHHVVLLENEARMSSRAVLIASGVRYRKLDLPGLDAVTSTSVYYAATELEANLCRNDPVVIVGGGNSAGQAAVFLAQHAADVVLVVRSNELGQDMSRYLADRIEQTEGVDVLVHSELREARGERALQEVVVEDLKTGERHVEPAKALFVFIGGLPHVRWLSDQIDLDDRGFVLTGSQLPGERQLLETSRTGVFAAGDVRSGSVKRVAAAVGDGALAIRMVHEHLGRSR</sequence>
<name>A0A4R2H3V0_9ACTN</name>
<dbReference type="PRINTS" id="PR00469">
    <property type="entry name" value="PNDRDTASEII"/>
</dbReference>
<dbReference type="PRINTS" id="PR00368">
    <property type="entry name" value="FADPNR"/>
</dbReference>
<dbReference type="Pfam" id="PF00027">
    <property type="entry name" value="cNMP_binding"/>
    <property type="match status" value="1"/>
</dbReference>
<dbReference type="RefSeq" id="WP_242002117.1">
    <property type="nucleotide sequence ID" value="NZ_SLWN01000012.1"/>
</dbReference>
<dbReference type="SMART" id="SM00100">
    <property type="entry name" value="cNMP"/>
    <property type="match status" value="1"/>
</dbReference>
<evidence type="ECO:0000256" key="2">
    <source>
        <dbReference type="ARBA" id="ARBA00023002"/>
    </source>
</evidence>
<reference evidence="5 6" key="1">
    <citation type="journal article" date="2015" name="Stand. Genomic Sci.">
        <title>Genomic Encyclopedia of Bacterial and Archaeal Type Strains, Phase III: the genomes of soil and plant-associated and newly described type strains.</title>
        <authorList>
            <person name="Whitman W.B."/>
            <person name="Woyke T."/>
            <person name="Klenk H.P."/>
            <person name="Zhou Y."/>
            <person name="Lilburn T.G."/>
            <person name="Beck B.J."/>
            <person name="De Vos P."/>
            <person name="Vandamme P."/>
            <person name="Eisen J.A."/>
            <person name="Garrity G."/>
            <person name="Hugenholtz P."/>
            <person name="Kyrpides N.C."/>
        </authorList>
    </citation>
    <scope>NUCLEOTIDE SEQUENCE [LARGE SCALE GENOMIC DNA]</scope>
    <source>
        <strain evidence="5 6">VKM Ac-2572</strain>
    </source>
</reference>
<comment type="caution">
    <text evidence="5">The sequence shown here is derived from an EMBL/GenBank/DDBJ whole genome shotgun (WGS) entry which is preliminary data.</text>
</comment>
<evidence type="ECO:0000256" key="3">
    <source>
        <dbReference type="ARBA" id="ARBA00048132"/>
    </source>
</evidence>
<gene>
    <name evidence="5" type="ORF">EV652_11237</name>
</gene>
<protein>
    <submittedName>
        <fullName evidence="5">Thioredoxin reductase (NADPH)</fullName>
    </submittedName>
</protein>
<dbReference type="Proteomes" id="UP000294508">
    <property type="component" value="Unassembled WGS sequence"/>
</dbReference>
<accession>A0A4R2H3V0</accession>